<dbReference type="SUPFAM" id="SSF53448">
    <property type="entry name" value="Nucleotide-diphospho-sugar transferases"/>
    <property type="match status" value="1"/>
</dbReference>
<dbReference type="PANTHER" id="PTHR43685:SF2">
    <property type="entry name" value="GLYCOSYLTRANSFERASE 2-LIKE DOMAIN-CONTAINING PROTEIN"/>
    <property type="match status" value="1"/>
</dbReference>
<feature type="transmembrane region" description="Helical" evidence="1">
    <location>
        <begin position="317"/>
        <end position="337"/>
    </location>
</feature>
<keyword evidence="1" id="KW-1133">Transmembrane helix</keyword>
<dbReference type="GO" id="GO:0016740">
    <property type="term" value="F:transferase activity"/>
    <property type="evidence" value="ECO:0007669"/>
    <property type="project" value="UniProtKB-KW"/>
</dbReference>
<dbReference type="Gene3D" id="3.90.550.10">
    <property type="entry name" value="Spore Coat Polysaccharide Biosynthesis Protein SpsA, Chain A"/>
    <property type="match status" value="1"/>
</dbReference>
<organism evidence="3 4">
    <name type="scientific">Adonisia turfae CCMR0081</name>
    <dbReference type="NCBI Taxonomy" id="2292702"/>
    <lineage>
        <taxon>Bacteria</taxon>
        <taxon>Bacillati</taxon>
        <taxon>Cyanobacteriota</taxon>
        <taxon>Adonisia</taxon>
        <taxon>Adonisia turfae</taxon>
    </lineage>
</organism>
<feature type="domain" description="Glycosyltransferase 2-like" evidence="2">
    <location>
        <begin position="6"/>
        <end position="132"/>
    </location>
</feature>
<proteinExistence type="predicted"/>
<dbReference type="RefSeq" id="WP_163695992.1">
    <property type="nucleotide sequence ID" value="NZ_QXHD01000003.1"/>
</dbReference>
<keyword evidence="1" id="KW-0812">Transmembrane</keyword>
<dbReference type="InterPro" id="IPR050834">
    <property type="entry name" value="Glycosyltransf_2"/>
</dbReference>
<evidence type="ECO:0000259" key="2">
    <source>
        <dbReference type="Pfam" id="PF00535"/>
    </source>
</evidence>
<keyword evidence="4" id="KW-1185">Reference proteome</keyword>
<dbReference type="Pfam" id="PF00535">
    <property type="entry name" value="Glycos_transf_2"/>
    <property type="match status" value="1"/>
</dbReference>
<comment type="caution">
    <text evidence="3">The sequence shown here is derived from an EMBL/GenBank/DDBJ whole genome shotgun (WGS) entry which is preliminary data.</text>
</comment>
<dbReference type="Proteomes" id="UP000481033">
    <property type="component" value="Unassembled WGS sequence"/>
</dbReference>
<keyword evidence="3" id="KW-0808">Transferase</keyword>
<gene>
    <name evidence="3" type="ORF">DXZ20_01610</name>
</gene>
<name>A0A6M0RDQ4_9CYAN</name>
<accession>A0A6M0RDQ4</accession>
<dbReference type="EMBL" id="QXHD01000003">
    <property type="protein sequence ID" value="NEZ54414.1"/>
    <property type="molecule type" value="Genomic_DNA"/>
</dbReference>
<dbReference type="InterPro" id="IPR001173">
    <property type="entry name" value="Glyco_trans_2-like"/>
</dbReference>
<dbReference type="CDD" id="cd00761">
    <property type="entry name" value="Glyco_tranf_GTA_type"/>
    <property type="match status" value="1"/>
</dbReference>
<evidence type="ECO:0000313" key="3">
    <source>
        <dbReference type="EMBL" id="NEZ54414.1"/>
    </source>
</evidence>
<reference evidence="3 4" key="1">
    <citation type="journal article" date="2020" name="Microb. Ecol.">
        <title>Ecogenomics of the Marine Benthic Filamentous Cyanobacterium Adonisia.</title>
        <authorList>
            <person name="Walter J.M."/>
            <person name="Coutinho F.H."/>
            <person name="Leomil L."/>
            <person name="Hargreaves P.I."/>
            <person name="Campeao M.E."/>
            <person name="Vieira V.V."/>
            <person name="Silva B.S."/>
            <person name="Fistarol G.O."/>
            <person name="Salomon P.S."/>
            <person name="Sawabe T."/>
            <person name="Mino S."/>
            <person name="Hosokawa M."/>
            <person name="Miyashita H."/>
            <person name="Maruyama F."/>
            <person name="van Verk M.C."/>
            <person name="Dutilh B.E."/>
            <person name="Thompson C.C."/>
            <person name="Thompson F.L."/>
        </authorList>
    </citation>
    <scope>NUCLEOTIDE SEQUENCE [LARGE SCALE GENOMIC DNA]</scope>
    <source>
        <strain evidence="3 4">CCMR0081</strain>
    </source>
</reference>
<dbReference type="InterPro" id="IPR029044">
    <property type="entry name" value="Nucleotide-diphossugar_trans"/>
</dbReference>
<protein>
    <submittedName>
        <fullName evidence="3">Glycosyltransferase family 2 protein</fullName>
    </submittedName>
</protein>
<sequence>MKLNISIGILAYNEANLINETLQSLSNQSIFKDSELDWDIEVIVVPNGCTDNTQEVAQTALEKLILSETIKKQFSWKICELSLAGKARAWNAYVHEFSNSVANYLILMDADIKFIEETALRNLILALETNFDAHISTDKPVKDVLLKSNRNLIEHLSALASGVSGAADDEVWICGQLYCARAPMLRRITIPLGVEMDDGYLWEMIVTDMLTTSRNFKRVVRAKDASHIFQAYTDLKKLLSHEKWLIISDTVNSFVFDYLKSSNFIGEELSLKIQRNNEFNPDWVEDLVQARISSMGRWVIPNWFLYRRFKSLNNHSFFKLIWMFPIAFMAFIMDIYISTLANSALHRKA</sequence>
<dbReference type="AlphaFoldDB" id="A0A6M0RDQ4"/>
<evidence type="ECO:0000256" key="1">
    <source>
        <dbReference type="SAM" id="Phobius"/>
    </source>
</evidence>
<evidence type="ECO:0000313" key="4">
    <source>
        <dbReference type="Proteomes" id="UP000481033"/>
    </source>
</evidence>
<dbReference type="PANTHER" id="PTHR43685">
    <property type="entry name" value="GLYCOSYLTRANSFERASE"/>
    <property type="match status" value="1"/>
</dbReference>
<keyword evidence="1" id="KW-0472">Membrane</keyword>